<evidence type="ECO:0000256" key="13">
    <source>
        <dbReference type="SAM" id="MobiDB-lite"/>
    </source>
</evidence>
<evidence type="ECO:0000259" key="14">
    <source>
        <dbReference type="PROSITE" id="PS51192"/>
    </source>
</evidence>
<dbReference type="InterPro" id="IPR041236">
    <property type="entry name" value="PriA_C"/>
</dbReference>
<dbReference type="GO" id="GO:0006269">
    <property type="term" value="P:DNA replication, synthesis of primer"/>
    <property type="evidence" value="ECO:0007669"/>
    <property type="project" value="UniProtKB-KW"/>
</dbReference>
<dbReference type="GO" id="GO:1990077">
    <property type="term" value="C:primosome complex"/>
    <property type="evidence" value="ECO:0007669"/>
    <property type="project" value="UniProtKB-UniRule"/>
</dbReference>
<evidence type="ECO:0000256" key="6">
    <source>
        <dbReference type="ARBA" id="ARBA00022806"/>
    </source>
</evidence>
<evidence type="ECO:0000256" key="5">
    <source>
        <dbReference type="ARBA" id="ARBA00022801"/>
    </source>
</evidence>
<keyword evidence="6 12" id="KW-0347">Helicase</keyword>
<dbReference type="EMBL" id="PVLQ01000011">
    <property type="protein sequence ID" value="PRD66694.1"/>
    <property type="molecule type" value="Genomic_DNA"/>
</dbReference>
<feature type="binding site" evidence="12">
    <location>
        <position position="400"/>
    </location>
    <ligand>
        <name>Zn(2+)</name>
        <dbReference type="ChEBI" id="CHEBI:29105"/>
        <label>1</label>
    </ligand>
</feature>
<keyword evidence="3 12" id="KW-0479">Metal-binding</keyword>
<dbReference type="InterPro" id="IPR041222">
    <property type="entry name" value="PriA_3primeBD"/>
</dbReference>
<dbReference type="Pfam" id="PF18074">
    <property type="entry name" value="PriA_C"/>
    <property type="match status" value="1"/>
</dbReference>
<dbReference type="AlphaFoldDB" id="A0A2S9K8E6"/>
<comment type="subunit">
    <text evidence="12">Component of the replication restart primosome.</text>
</comment>
<evidence type="ECO:0000256" key="8">
    <source>
        <dbReference type="ARBA" id="ARBA00022840"/>
    </source>
</evidence>
<protein>
    <recommendedName>
        <fullName evidence="12">Replication restart protein PriA</fullName>
    </recommendedName>
    <alternativeName>
        <fullName evidence="12">ATP-dependent DNA helicase PriA</fullName>
        <ecNumber evidence="12">5.6.2.4</ecNumber>
    </alternativeName>
    <alternativeName>
        <fullName evidence="12">DNA 3'-5' helicase PriA</fullName>
    </alternativeName>
</protein>
<dbReference type="Pfam" id="PF00271">
    <property type="entry name" value="Helicase_C"/>
    <property type="match status" value="1"/>
</dbReference>
<dbReference type="PROSITE" id="PS51194">
    <property type="entry name" value="HELICASE_CTER"/>
    <property type="match status" value="1"/>
</dbReference>
<dbReference type="InterPro" id="IPR014001">
    <property type="entry name" value="Helicase_ATP-bd"/>
</dbReference>
<keyword evidence="1 12" id="KW-0639">Primosome</keyword>
<evidence type="ECO:0000256" key="2">
    <source>
        <dbReference type="ARBA" id="ARBA00022705"/>
    </source>
</evidence>
<dbReference type="Pfam" id="PF18319">
    <property type="entry name" value="Zn_ribbon_PriA"/>
    <property type="match status" value="1"/>
</dbReference>
<feature type="binding site" evidence="12">
    <location>
        <position position="440"/>
    </location>
    <ligand>
        <name>Zn(2+)</name>
        <dbReference type="ChEBI" id="CHEBI:29105"/>
        <label>1</label>
    </ligand>
</feature>
<dbReference type="SMART" id="SM00490">
    <property type="entry name" value="HELICc"/>
    <property type="match status" value="1"/>
</dbReference>
<dbReference type="InterPro" id="IPR011545">
    <property type="entry name" value="DEAD/DEAH_box_helicase_dom"/>
</dbReference>
<keyword evidence="8 12" id="KW-0067">ATP-binding</keyword>
<feature type="binding site" evidence="12">
    <location>
        <position position="406"/>
    </location>
    <ligand>
        <name>Zn(2+)</name>
        <dbReference type="ChEBI" id="CHEBI:29105"/>
        <label>2</label>
    </ligand>
</feature>
<reference evidence="16 17" key="1">
    <citation type="submission" date="2018-03" db="EMBL/GenBank/DDBJ databases">
        <title>Comparative genomics illustrates the genes involved in a hyperalkaliphilic mechanisms of Serpentinomonas isolated from highly-alkaline calcium-rich serpentinized springs.</title>
        <authorList>
            <person name="Suzuki S."/>
            <person name="Ishii S."/>
            <person name="Walworth N."/>
            <person name="Bird L."/>
            <person name="Kuenen J.G."/>
            <person name="Nealson K.H."/>
        </authorList>
    </citation>
    <scope>NUCLEOTIDE SEQUENCE [LARGE SCALE GENOMIC DNA]</scope>
    <source>
        <strain evidence="16 17">P1</strain>
    </source>
</reference>
<dbReference type="GO" id="GO:0043138">
    <property type="term" value="F:3'-5' DNA helicase activity"/>
    <property type="evidence" value="ECO:0007669"/>
    <property type="project" value="UniProtKB-EC"/>
</dbReference>
<accession>A0A2S9K8E6</accession>
<dbReference type="InterPro" id="IPR027417">
    <property type="entry name" value="P-loop_NTPase"/>
</dbReference>
<dbReference type="SUPFAM" id="SSF52540">
    <property type="entry name" value="P-loop containing nucleoside triphosphate hydrolases"/>
    <property type="match status" value="1"/>
</dbReference>
<dbReference type="FunFam" id="3.40.50.300:FF:000489">
    <property type="entry name" value="Primosome assembly protein PriA"/>
    <property type="match status" value="1"/>
</dbReference>
<feature type="region of interest" description="Disordered" evidence="13">
    <location>
        <begin position="118"/>
        <end position="157"/>
    </location>
</feature>
<dbReference type="Gene3D" id="3.40.1440.60">
    <property type="entry name" value="PriA, 3(prime) DNA-binding domain"/>
    <property type="match status" value="1"/>
</dbReference>
<keyword evidence="7 12" id="KW-0862">Zinc</keyword>
<name>A0A2S9K8E6_9BURK</name>
<feature type="compositionally biased region" description="Low complexity" evidence="13">
    <location>
        <begin position="129"/>
        <end position="151"/>
    </location>
</feature>
<dbReference type="OrthoDB" id="9759544at2"/>
<keyword evidence="5 12" id="KW-0378">Hydrolase</keyword>
<dbReference type="Pfam" id="PF17764">
    <property type="entry name" value="PriA_3primeBD"/>
    <property type="match status" value="1"/>
</dbReference>
<evidence type="ECO:0000256" key="12">
    <source>
        <dbReference type="HAMAP-Rule" id="MF_00983"/>
    </source>
</evidence>
<feature type="binding site" evidence="12">
    <location>
        <position position="437"/>
    </location>
    <ligand>
        <name>Zn(2+)</name>
        <dbReference type="ChEBI" id="CHEBI:29105"/>
        <label>1</label>
    </ligand>
</feature>
<dbReference type="NCBIfam" id="TIGR00595">
    <property type="entry name" value="priA"/>
    <property type="match status" value="1"/>
</dbReference>
<gene>
    <name evidence="12 16" type="primary">priA</name>
    <name evidence="16" type="ORF">C6P64_02735</name>
</gene>
<dbReference type="InterPro" id="IPR001650">
    <property type="entry name" value="Helicase_C-like"/>
</dbReference>
<dbReference type="GO" id="GO:0003677">
    <property type="term" value="F:DNA binding"/>
    <property type="evidence" value="ECO:0007669"/>
    <property type="project" value="UniProtKB-UniRule"/>
</dbReference>
<keyword evidence="10 12" id="KW-0413">Isomerase</keyword>
<feature type="binding site" evidence="12">
    <location>
        <position position="397"/>
    </location>
    <ligand>
        <name>Zn(2+)</name>
        <dbReference type="ChEBI" id="CHEBI:29105"/>
        <label>1</label>
    </ligand>
</feature>
<dbReference type="EC" id="5.6.2.4" evidence="12"/>
<dbReference type="GO" id="GO:0006302">
    <property type="term" value="P:double-strand break repair"/>
    <property type="evidence" value="ECO:0007669"/>
    <property type="project" value="InterPro"/>
</dbReference>
<evidence type="ECO:0000256" key="3">
    <source>
        <dbReference type="ARBA" id="ARBA00022723"/>
    </source>
</evidence>
<evidence type="ECO:0000256" key="9">
    <source>
        <dbReference type="ARBA" id="ARBA00023125"/>
    </source>
</evidence>
<dbReference type="PANTHER" id="PTHR30580">
    <property type="entry name" value="PRIMOSOMAL PROTEIN N"/>
    <property type="match status" value="1"/>
</dbReference>
<comment type="function">
    <text evidence="12">Initiates the restart of stalled replication forks, which reloads the replicative helicase on sites other than the origin of replication. Recognizes and binds to abandoned replication forks and remodels them to uncover a helicase loading site. Promotes assembly of the primosome at these replication forks.</text>
</comment>
<comment type="catalytic activity">
    <reaction evidence="12">
        <text>Couples ATP hydrolysis with the unwinding of duplex DNA by translocating in the 3'-5' direction.</text>
        <dbReference type="EC" id="5.6.2.4"/>
    </reaction>
</comment>
<keyword evidence="9 12" id="KW-0238">DNA-binding</keyword>
<sequence length="711" mass="77479">MTTPAYSGLGPALTYVHERPLEPGTLVRVPLGQREVLGLVWEAPGLSLEGLEPGQARAVLQVFDAIPPLDAAWRGLASFAARYYQRSLGEVALAALPPQLRDLQAEQLARKLKRLAKAAGSSTKGGHQPDAANSNAGAPAAESAADNSAPPELSPEQAVALQRFQADDRPALLFGTTGSGKTEVYLRAVQELLEQDPQAQALVMVPEINLTPQLEARFRERFARWGVVALHSGLTPAQRLDHWLLAHQGRARILLGTRMAIFASLPQLRLIVVDEEHDPSYKSQEGARYSARDLAIYRAKRESEGRSPGHCRVLLGSATPSLESWRAAEIGRYLKLEMPQRIGGGALPRLRLVNMNHQPKQCVLAPALLESIAERAARGEQSMILLNRRGYAPVLACHACGWKSDCPHCSAHAVFHKIDRTLRCHHCGHSARVPYACPDCGNLDIAPVGRGTEQLEEQIAGLLADARRADGGPIRVLRLDADSTRAKGSLEQQLAGMHEGEFDVLVGTQMIAKGHDFRRITLVASVNADGGLFASDYRAPERLFALLLQAAGRAGRDASFVASQGTAVELWVQTWYPEHPLFAALAQHDYPAFAAQQLQEREEALMPPYSFQALVRAEARTQEAAQALLNLAAQAGEALPGREHLTLYPAVPMAIQRVANIERAQMLIESDSRPALQAFLAAWQEQLQLARSRPEAKGVLRWAIDVDPQAI</sequence>
<feature type="binding site" evidence="12">
    <location>
        <position position="424"/>
    </location>
    <ligand>
        <name>Zn(2+)</name>
        <dbReference type="ChEBI" id="CHEBI:29105"/>
        <label>2</label>
    </ligand>
</feature>
<comment type="similarity">
    <text evidence="12">Belongs to the helicase family. PriA subfamily.</text>
</comment>
<dbReference type="GO" id="GO:0006310">
    <property type="term" value="P:DNA recombination"/>
    <property type="evidence" value="ECO:0007669"/>
    <property type="project" value="InterPro"/>
</dbReference>
<dbReference type="GO" id="GO:0006270">
    <property type="term" value="P:DNA replication initiation"/>
    <property type="evidence" value="ECO:0007669"/>
    <property type="project" value="TreeGrafter"/>
</dbReference>
<evidence type="ECO:0000256" key="11">
    <source>
        <dbReference type="ARBA" id="ARBA00048988"/>
    </source>
</evidence>
<dbReference type="SMART" id="SM00487">
    <property type="entry name" value="DEXDc"/>
    <property type="match status" value="1"/>
</dbReference>
<keyword evidence="4 12" id="KW-0547">Nucleotide-binding</keyword>
<proteinExistence type="inferred from homology"/>
<dbReference type="Gene3D" id="3.40.50.300">
    <property type="entry name" value="P-loop containing nucleotide triphosphate hydrolases"/>
    <property type="match status" value="2"/>
</dbReference>
<dbReference type="GO" id="GO:0016887">
    <property type="term" value="F:ATP hydrolysis activity"/>
    <property type="evidence" value="ECO:0007669"/>
    <property type="project" value="RHEA"/>
</dbReference>
<dbReference type="InterPro" id="IPR005259">
    <property type="entry name" value="PriA"/>
</dbReference>
<evidence type="ECO:0000256" key="4">
    <source>
        <dbReference type="ARBA" id="ARBA00022741"/>
    </source>
</evidence>
<evidence type="ECO:0000259" key="15">
    <source>
        <dbReference type="PROSITE" id="PS51194"/>
    </source>
</evidence>
<evidence type="ECO:0000313" key="17">
    <source>
        <dbReference type="Proteomes" id="UP000238589"/>
    </source>
</evidence>
<dbReference type="Proteomes" id="UP000238589">
    <property type="component" value="Unassembled WGS sequence"/>
</dbReference>
<dbReference type="InterPro" id="IPR040498">
    <property type="entry name" value="PriA_CRR"/>
</dbReference>
<dbReference type="InterPro" id="IPR042115">
    <property type="entry name" value="PriA_3primeBD_sf"/>
</dbReference>
<dbReference type="PANTHER" id="PTHR30580:SF0">
    <property type="entry name" value="PRIMOSOMAL PROTEIN N"/>
    <property type="match status" value="1"/>
</dbReference>
<feature type="domain" description="Helicase C-terminal" evidence="15">
    <location>
        <begin position="417"/>
        <end position="606"/>
    </location>
</feature>
<dbReference type="GO" id="GO:0005524">
    <property type="term" value="F:ATP binding"/>
    <property type="evidence" value="ECO:0007669"/>
    <property type="project" value="UniProtKB-UniRule"/>
</dbReference>
<organism evidence="16 17">
    <name type="scientific">Malikia granosa</name>
    <dbReference type="NCBI Taxonomy" id="263067"/>
    <lineage>
        <taxon>Bacteria</taxon>
        <taxon>Pseudomonadati</taxon>
        <taxon>Pseudomonadota</taxon>
        <taxon>Betaproteobacteria</taxon>
        <taxon>Burkholderiales</taxon>
        <taxon>Comamonadaceae</taxon>
        <taxon>Malikia</taxon>
    </lineage>
</organism>
<feature type="domain" description="Helicase ATP-binding" evidence="14">
    <location>
        <begin position="162"/>
        <end position="338"/>
    </location>
</feature>
<dbReference type="GO" id="GO:0008270">
    <property type="term" value="F:zinc ion binding"/>
    <property type="evidence" value="ECO:0007669"/>
    <property type="project" value="UniProtKB-UniRule"/>
</dbReference>
<evidence type="ECO:0000256" key="10">
    <source>
        <dbReference type="ARBA" id="ARBA00023235"/>
    </source>
</evidence>
<evidence type="ECO:0000313" key="16">
    <source>
        <dbReference type="EMBL" id="PRD66694.1"/>
    </source>
</evidence>
<dbReference type="Pfam" id="PF00270">
    <property type="entry name" value="DEAD"/>
    <property type="match status" value="1"/>
</dbReference>
<comment type="caution">
    <text evidence="16">The sequence shown here is derived from an EMBL/GenBank/DDBJ whole genome shotgun (WGS) entry which is preliminary data.</text>
</comment>
<comment type="cofactor">
    <cofactor evidence="12">
        <name>Zn(2+)</name>
        <dbReference type="ChEBI" id="CHEBI:29105"/>
    </cofactor>
    <text evidence="12">Binds 2 zinc ions per subunit.</text>
</comment>
<evidence type="ECO:0000256" key="7">
    <source>
        <dbReference type="ARBA" id="ARBA00022833"/>
    </source>
</evidence>
<comment type="catalytic activity">
    <reaction evidence="11 12">
        <text>ATP + H2O = ADP + phosphate + H(+)</text>
        <dbReference type="Rhea" id="RHEA:13065"/>
        <dbReference type="ChEBI" id="CHEBI:15377"/>
        <dbReference type="ChEBI" id="CHEBI:15378"/>
        <dbReference type="ChEBI" id="CHEBI:30616"/>
        <dbReference type="ChEBI" id="CHEBI:43474"/>
        <dbReference type="ChEBI" id="CHEBI:456216"/>
        <dbReference type="EC" id="5.6.2.4"/>
    </reaction>
</comment>
<keyword evidence="2 12" id="KW-0235">DNA replication</keyword>
<evidence type="ECO:0000256" key="1">
    <source>
        <dbReference type="ARBA" id="ARBA00022515"/>
    </source>
</evidence>
<dbReference type="HAMAP" id="MF_00983">
    <property type="entry name" value="PriA"/>
    <property type="match status" value="1"/>
</dbReference>
<dbReference type="PROSITE" id="PS51192">
    <property type="entry name" value="HELICASE_ATP_BIND_1"/>
    <property type="match status" value="1"/>
</dbReference>
<feature type="binding site" evidence="12">
    <location>
        <position position="409"/>
    </location>
    <ligand>
        <name>Zn(2+)</name>
        <dbReference type="ChEBI" id="CHEBI:29105"/>
        <label>2</label>
    </ligand>
</feature>
<keyword evidence="17" id="KW-1185">Reference proteome</keyword>
<feature type="binding site" evidence="12">
    <location>
        <position position="427"/>
    </location>
    <ligand>
        <name>Zn(2+)</name>
        <dbReference type="ChEBI" id="CHEBI:29105"/>
        <label>2</label>
    </ligand>
</feature>